<sequence>MNLMPNPSESTEAEQPSKPLELYVFIDPGDDLCWNLIPVLRRLQVEYDRYFTYRVIMKVSKVAQRGIPYAIETGMLQAAHPALPAVAIKAAEFQGKRAGFKFLSKLFDYRFLKGRDVSTPETLIEIAGRIGIDIDEFIQDFRSVNAAKSFQCDLYISREMEVDNAPSFVFFNNNFEDEGLMVEGVHDYEIYVKVLEELLGEQMDKAVPPSLDELFKRFDSLTTNEIAAIYKVNIRTAERELKKRLLQRRVECVPFSGTKLWRRKLDL</sequence>
<evidence type="ECO:0000313" key="2">
    <source>
        <dbReference type="Proteomes" id="UP000187550"/>
    </source>
</evidence>
<evidence type="ECO:0000313" key="1">
    <source>
        <dbReference type="EMBL" id="SIT68773.1"/>
    </source>
</evidence>
<keyword evidence="1" id="KW-0413">Isomerase</keyword>
<name>A0A1U7PM57_9BACI</name>
<gene>
    <name evidence="1" type="ORF">SAMN05428946_0407</name>
</gene>
<dbReference type="InterPro" id="IPR036249">
    <property type="entry name" value="Thioredoxin-like_sf"/>
</dbReference>
<dbReference type="Gene3D" id="3.40.30.10">
    <property type="entry name" value="Glutaredoxin"/>
    <property type="match status" value="1"/>
</dbReference>
<dbReference type="PANTHER" id="PTHR13887:SF47">
    <property type="entry name" value="CLPXP ADAPTER PROTEIN SPXH"/>
    <property type="match status" value="1"/>
</dbReference>
<reference evidence="2" key="1">
    <citation type="submission" date="2017-01" db="EMBL/GenBank/DDBJ databases">
        <authorList>
            <person name="Varghese N."/>
            <person name="Submissions S."/>
        </authorList>
    </citation>
    <scope>NUCLEOTIDE SEQUENCE [LARGE SCALE GENOMIC DNA]</scope>
    <source>
        <strain evidence="2">MNA4</strain>
    </source>
</reference>
<dbReference type="AlphaFoldDB" id="A0A1U7PM57"/>
<dbReference type="Proteomes" id="UP000187550">
    <property type="component" value="Unassembled WGS sequence"/>
</dbReference>
<dbReference type="Pfam" id="PF13743">
    <property type="entry name" value="Thioredoxin_5"/>
    <property type="match status" value="1"/>
</dbReference>
<dbReference type="PANTHER" id="PTHR13887">
    <property type="entry name" value="GLUTATHIONE S-TRANSFERASE KAPPA"/>
    <property type="match status" value="1"/>
</dbReference>
<keyword evidence="2" id="KW-1185">Reference proteome</keyword>
<organism evidence="1 2">
    <name type="scientific">Edaphobacillus lindanitolerans</name>
    <dbReference type="NCBI Taxonomy" id="550447"/>
    <lineage>
        <taxon>Bacteria</taxon>
        <taxon>Bacillati</taxon>
        <taxon>Bacillota</taxon>
        <taxon>Bacilli</taxon>
        <taxon>Bacillales</taxon>
        <taxon>Bacillaceae</taxon>
        <taxon>Edaphobacillus</taxon>
    </lineage>
</organism>
<dbReference type="SUPFAM" id="SSF52833">
    <property type="entry name" value="Thioredoxin-like"/>
    <property type="match status" value="1"/>
</dbReference>
<accession>A0A1U7PM57</accession>
<dbReference type="GO" id="GO:0016853">
    <property type="term" value="F:isomerase activity"/>
    <property type="evidence" value="ECO:0007669"/>
    <property type="project" value="UniProtKB-KW"/>
</dbReference>
<protein>
    <submittedName>
        <fullName evidence="1">Predicted dithiol-disulfide isomerase, DsbA family</fullName>
    </submittedName>
</protein>
<proteinExistence type="predicted"/>
<dbReference type="EMBL" id="FTPL01000001">
    <property type="protein sequence ID" value="SIT68773.1"/>
    <property type="molecule type" value="Genomic_DNA"/>
</dbReference>
<dbReference type="STRING" id="550447.SAMN05428946_0407"/>
<dbReference type="CDD" id="cd03025">
    <property type="entry name" value="DsbA_FrnE_like"/>
    <property type="match status" value="1"/>
</dbReference>